<dbReference type="OrthoDB" id="9789123at2"/>
<dbReference type="Pfam" id="PF13489">
    <property type="entry name" value="Methyltransf_23"/>
    <property type="match status" value="1"/>
</dbReference>
<dbReference type="RefSeq" id="WP_133994549.1">
    <property type="nucleotide sequence ID" value="NZ_SODV01000001.1"/>
</dbReference>
<accession>A0A4R8DU81</accession>
<comment type="caution">
    <text evidence="1">The sequence shown here is derived from an EMBL/GenBank/DDBJ whole genome shotgun (WGS) entry which is preliminary data.</text>
</comment>
<dbReference type="Gene3D" id="3.40.50.150">
    <property type="entry name" value="Vaccinia Virus protein VP39"/>
    <property type="match status" value="1"/>
</dbReference>
<sequence length="253" mass="28386">MSKTLYEYDRIADRKRVDFIAETLAQQLPADARILDVGCGNGVISRHLGRLGFRVTGIDVSERTIEKARSIDPLPNVAFITKSAEELVAEGTRYEAVICSEVLEHLHDPGALLEVLYASLTDNGVLIVTVPNGRGPRESFVTRPVLNARRRNGWLWRTVVGAKKLFGYSGTTVQSDADNLDHVQFFSKNDLEKLSAAHRFRITRFGSANFVEDVFPFSFFAKRLPFLQKMDCALADRLPVTFSGGFFTVWEKK</sequence>
<name>A0A4R8DU81_9BACT</name>
<evidence type="ECO:0000313" key="2">
    <source>
        <dbReference type="Proteomes" id="UP000294498"/>
    </source>
</evidence>
<dbReference type="GO" id="GO:0032259">
    <property type="term" value="P:methylation"/>
    <property type="evidence" value="ECO:0007669"/>
    <property type="project" value="UniProtKB-KW"/>
</dbReference>
<dbReference type="PANTHER" id="PTHR43861">
    <property type="entry name" value="TRANS-ACONITATE 2-METHYLTRANSFERASE-RELATED"/>
    <property type="match status" value="1"/>
</dbReference>
<dbReference type="Proteomes" id="UP000294498">
    <property type="component" value="Unassembled WGS sequence"/>
</dbReference>
<keyword evidence="1" id="KW-0830">Ubiquinone</keyword>
<dbReference type="SUPFAM" id="SSF53335">
    <property type="entry name" value="S-adenosyl-L-methionine-dependent methyltransferases"/>
    <property type="match status" value="1"/>
</dbReference>
<dbReference type="InterPro" id="IPR029063">
    <property type="entry name" value="SAM-dependent_MTases_sf"/>
</dbReference>
<dbReference type="CDD" id="cd02440">
    <property type="entry name" value="AdoMet_MTases"/>
    <property type="match status" value="1"/>
</dbReference>
<dbReference type="GO" id="GO:0008168">
    <property type="term" value="F:methyltransferase activity"/>
    <property type="evidence" value="ECO:0007669"/>
    <property type="project" value="UniProtKB-KW"/>
</dbReference>
<dbReference type="AlphaFoldDB" id="A0A4R8DU81"/>
<dbReference type="EMBL" id="SODV01000001">
    <property type="protein sequence ID" value="TDX01914.1"/>
    <property type="molecule type" value="Genomic_DNA"/>
</dbReference>
<evidence type="ECO:0000313" key="1">
    <source>
        <dbReference type="EMBL" id="TDX01914.1"/>
    </source>
</evidence>
<keyword evidence="1" id="KW-0489">Methyltransferase</keyword>
<gene>
    <name evidence="1" type="ORF">EDB95_2959</name>
</gene>
<keyword evidence="1" id="KW-0808">Transferase</keyword>
<keyword evidence="2" id="KW-1185">Reference proteome</keyword>
<protein>
    <submittedName>
        <fullName evidence="1">Ubiquinone biosynthesis O-methyltransferase</fullName>
    </submittedName>
</protein>
<organism evidence="1 2">
    <name type="scientific">Dinghuibacter silviterrae</name>
    <dbReference type="NCBI Taxonomy" id="1539049"/>
    <lineage>
        <taxon>Bacteria</taxon>
        <taxon>Pseudomonadati</taxon>
        <taxon>Bacteroidota</taxon>
        <taxon>Chitinophagia</taxon>
        <taxon>Chitinophagales</taxon>
        <taxon>Chitinophagaceae</taxon>
        <taxon>Dinghuibacter</taxon>
    </lineage>
</organism>
<proteinExistence type="predicted"/>
<reference evidence="1 2" key="1">
    <citation type="submission" date="2019-03" db="EMBL/GenBank/DDBJ databases">
        <title>Genomic Encyclopedia of Type Strains, Phase IV (KMG-IV): sequencing the most valuable type-strain genomes for metagenomic binning, comparative biology and taxonomic classification.</title>
        <authorList>
            <person name="Goeker M."/>
        </authorList>
    </citation>
    <scope>NUCLEOTIDE SEQUENCE [LARGE SCALE GENOMIC DNA]</scope>
    <source>
        <strain evidence="1 2">DSM 100059</strain>
    </source>
</reference>